<feature type="compositionally biased region" description="Polar residues" evidence="1">
    <location>
        <begin position="110"/>
        <end position="123"/>
    </location>
</feature>
<proteinExistence type="predicted"/>
<protein>
    <submittedName>
        <fullName evidence="2">Uncharacterized protein</fullName>
    </submittedName>
</protein>
<sequence length="123" mass="13576">MRIRFSVRRVSFLLPNPTPNWEDSCESFITQLSLLQDAPLSFRFFSSSSTSPSSPNPKQCSFTVSYLINSCGLSADSALSASPKASLGNPRKARLCPHTPQKLWNHRHPTSQTPTSISNFAFG</sequence>
<accession>A0A438KD86</accession>
<dbReference type="Proteomes" id="UP000288805">
    <property type="component" value="Unassembled WGS sequence"/>
</dbReference>
<evidence type="ECO:0000313" key="3">
    <source>
        <dbReference type="Proteomes" id="UP000288805"/>
    </source>
</evidence>
<feature type="region of interest" description="Disordered" evidence="1">
    <location>
        <begin position="100"/>
        <end position="123"/>
    </location>
</feature>
<organism evidence="2 3">
    <name type="scientific">Vitis vinifera</name>
    <name type="common">Grape</name>
    <dbReference type="NCBI Taxonomy" id="29760"/>
    <lineage>
        <taxon>Eukaryota</taxon>
        <taxon>Viridiplantae</taxon>
        <taxon>Streptophyta</taxon>
        <taxon>Embryophyta</taxon>
        <taxon>Tracheophyta</taxon>
        <taxon>Spermatophyta</taxon>
        <taxon>Magnoliopsida</taxon>
        <taxon>eudicotyledons</taxon>
        <taxon>Gunneridae</taxon>
        <taxon>Pentapetalae</taxon>
        <taxon>rosids</taxon>
        <taxon>Vitales</taxon>
        <taxon>Vitaceae</taxon>
        <taxon>Viteae</taxon>
        <taxon>Vitis</taxon>
    </lineage>
</organism>
<comment type="caution">
    <text evidence="2">The sequence shown here is derived from an EMBL/GenBank/DDBJ whole genome shotgun (WGS) entry which is preliminary data.</text>
</comment>
<evidence type="ECO:0000256" key="1">
    <source>
        <dbReference type="SAM" id="MobiDB-lite"/>
    </source>
</evidence>
<dbReference type="EMBL" id="QGNW01000009">
    <property type="protein sequence ID" value="RVX19177.1"/>
    <property type="molecule type" value="Genomic_DNA"/>
</dbReference>
<gene>
    <name evidence="2" type="ORF">CK203_008742</name>
</gene>
<dbReference type="AlphaFoldDB" id="A0A438KD86"/>
<evidence type="ECO:0000313" key="2">
    <source>
        <dbReference type="EMBL" id="RVX19177.1"/>
    </source>
</evidence>
<name>A0A438KD86_VITVI</name>
<reference evidence="2 3" key="1">
    <citation type="journal article" date="2018" name="PLoS Genet.">
        <title>Population sequencing reveals clonal diversity and ancestral inbreeding in the grapevine cultivar Chardonnay.</title>
        <authorList>
            <person name="Roach M.J."/>
            <person name="Johnson D.L."/>
            <person name="Bohlmann J."/>
            <person name="van Vuuren H.J."/>
            <person name="Jones S.J."/>
            <person name="Pretorius I.S."/>
            <person name="Schmidt S.A."/>
            <person name="Borneman A.R."/>
        </authorList>
    </citation>
    <scope>NUCLEOTIDE SEQUENCE [LARGE SCALE GENOMIC DNA]</scope>
    <source>
        <strain evidence="3">cv. Chardonnay</strain>
        <tissue evidence="2">Leaf</tissue>
    </source>
</reference>